<gene>
    <name evidence="2" type="primary">30</name>
    <name evidence="2" type="ORF">SEA_GAIL_30</name>
</gene>
<dbReference type="GeneID" id="65127663"/>
<name>A0A7D5JM00_9CAUD</name>
<keyword evidence="1" id="KW-1133">Transmembrane helix</keyword>
<dbReference type="RefSeq" id="YP_010109382.1">
    <property type="nucleotide sequence ID" value="NC_055858.1"/>
</dbReference>
<accession>A0A7D5JM00</accession>
<dbReference type="Pfam" id="PF10874">
    <property type="entry name" value="DUF2746"/>
    <property type="match status" value="1"/>
</dbReference>
<dbReference type="Proteomes" id="UP000510603">
    <property type="component" value="Segment"/>
</dbReference>
<reference evidence="2 3" key="1">
    <citation type="submission" date="2020-05" db="EMBL/GenBank/DDBJ databases">
        <authorList>
            <person name="Vorhees N."/>
            <person name="Tucker A.R."/>
            <person name="Stephan M.R."/>
            <person name="Stalions G.A."/>
            <person name="Riebschleger D.L."/>
            <person name="Petouhoff A.M."/>
            <person name="Paluch K.V."/>
            <person name="Lockett T."/>
            <person name="Koorndyk N.D."/>
            <person name="Koehl A.J."/>
            <person name="Johnson H.K."/>
            <person name="Hood S.A."/>
            <person name="Currier J.K."/>
            <person name="Covert A."/>
            <person name="Bojanowski S.E."/>
            <person name="Bilisko A."/>
            <person name="Bartz C."/>
            <person name="Beck A.M."/>
            <person name="Sievers M.T."/>
            <person name="Stukey J."/>
            <person name="Garlena R.A."/>
            <person name="Russell D.A."/>
            <person name="Pope W.H."/>
            <person name="Jacobs-Sera D."/>
            <person name="Hatfull G.F."/>
        </authorList>
    </citation>
    <scope>NUCLEOTIDE SEQUENCE [LARGE SCALE GENOMIC DNA]</scope>
</reference>
<protein>
    <submittedName>
        <fullName evidence="2">Minor tail protein</fullName>
    </submittedName>
</protein>
<sequence length="118" mass="13241">MSGLFNPDSWQDVIMLAFVALCGMGGTVLPVWLNQKRHGKQLGEIRDQVSNDHSTNLRDDIDELVAAVKTLTTSVGDVKTDVRDVRQDIGGLREELRTERVERIEGDRLRVVVNNQRG</sequence>
<dbReference type="KEGG" id="vg:65127663"/>
<dbReference type="InterPro" id="IPR022704">
    <property type="entry name" value="DUF2746"/>
</dbReference>
<feature type="transmembrane region" description="Helical" evidence="1">
    <location>
        <begin position="13"/>
        <end position="33"/>
    </location>
</feature>
<proteinExistence type="predicted"/>
<keyword evidence="1" id="KW-0812">Transmembrane</keyword>
<dbReference type="EMBL" id="MT522004">
    <property type="protein sequence ID" value="QLF84594.1"/>
    <property type="molecule type" value="Genomic_DNA"/>
</dbReference>
<keyword evidence="1" id="KW-0472">Membrane</keyword>
<evidence type="ECO:0000313" key="3">
    <source>
        <dbReference type="Proteomes" id="UP000510603"/>
    </source>
</evidence>
<evidence type="ECO:0000313" key="2">
    <source>
        <dbReference type="EMBL" id="QLF84594.1"/>
    </source>
</evidence>
<organism evidence="2 3">
    <name type="scientific">Mycobacterium phage Gail</name>
    <dbReference type="NCBI Taxonomy" id="2743994"/>
    <lineage>
        <taxon>Viruses</taxon>
        <taxon>Duplodnaviria</taxon>
        <taxon>Heunggongvirae</taxon>
        <taxon>Uroviricota</taxon>
        <taxon>Caudoviricetes</taxon>
        <taxon>Luchadorvirus</taxon>
        <taxon>Luchadorvirus gail</taxon>
        <taxon>Lucadorvirus gail</taxon>
    </lineage>
</organism>
<evidence type="ECO:0000256" key="1">
    <source>
        <dbReference type="SAM" id="Phobius"/>
    </source>
</evidence>
<keyword evidence="3" id="KW-1185">Reference proteome</keyword>